<keyword evidence="3" id="KW-1185">Reference proteome</keyword>
<dbReference type="RefSeq" id="WP_257925935.1">
    <property type="nucleotide sequence ID" value="NZ_JAMXQV010000032.1"/>
</dbReference>
<feature type="transmembrane region" description="Helical" evidence="1">
    <location>
        <begin position="36"/>
        <end position="59"/>
    </location>
</feature>
<gene>
    <name evidence="2" type="ORF">M8542_41770</name>
</gene>
<keyword evidence="1" id="KW-0812">Transmembrane</keyword>
<organism evidence="2 3">
    <name type="scientific">Amycolatopsis iheyensis</name>
    <dbReference type="NCBI Taxonomy" id="2945988"/>
    <lineage>
        <taxon>Bacteria</taxon>
        <taxon>Bacillati</taxon>
        <taxon>Actinomycetota</taxon>
        <taxon>Actinomycetes</taxon>
        <taxon>Pseudonocardiales</taxon>
        <taxon>Pseudonocardiaceae</taxon>
        <taxon>Amycolatopsis</taxon>
    </lineage>
</organism>
<dbReference type="EMBL" id="JAMXQV010000032">
    <property type="protein sequence ID" value="MCR6489365.1"/>
    <property type="molecule type" value="Genomic_DNA"/>
</dbReference>
<comment type="caution">
    <text evidence="2">The sequence shown here is derived from an EMBL/GenBank/DDBJ whole genome shotgun (WGS) entry which is preliminary data.</text>
</comment>
<dbReference type="AlphaFoldDB" id="A0A9X2NM51"/>
<accession>A0A9X2NM51</accession>
<protein>
    <submittedName>
        <fullName evidence="2">Uncharacterized protein</fullName>
    </submittedName>
</protein>
<reference evidence="2" key="1">
    <citation type="submission" date="2022-06" db="EMBL/GenBank/DDBJ databases">
        <title>Amycolatopsis iheyaensis sp. nov., a new species of the genus Amycolatopsis isolated from soil in Iheya island, Japan.</title>
        <authorList>
            <person name="Ngamcharungchit C."/>
            <person name="Kanto H."/>
            <person name="Take A."/>
            <person name="Intra B."/>
            <person name="Matsumoto A."/>
            <person name="Panbangred W."/>
            <person name="Inahashi Y."/>
        </authorList>
    </citation>
    <scope>NUCLEOTIDE SEQUENCE</scope>
    <source>
        <strain evidence="2">OK19-0408</strain>
    </source>
</reference>
<keyword evidence="1" id="KW-1133">Transmembrane helix</keyword>
<evidence type="ECO:0000256" key="1">
    <source>
        <dbReference type="SAM" id="Phobius"/>
    </source>
</evidence>
<dbReference type="Proteomes" id="UP001144096">
    <property type="component" value="Unassembled WGS sequence"/>
</dbReference>
<evidence type="ECO:0000313" key="2">
    <source>
        <dbReference type="EMBL" id="MCR6489365.1"/>
    </source>
</evidence>
<sequence length="284" mass="28741">MSREQFDAAIGTAPASTVDVEAVLDRERRRARVRRVANPWTAVGAGVAAVAAGAAFVFAPGEPAATLVPGNPPSAPPSPDPCGLVMPQTGAPIPEKADTAANRLSGVLTAAVQQRVAAGTTLQPHAQGEYPKGTPHGPLAFFHVFSAQVRNGSTCSGGEDYFMAAATTAGPAGKGNVWAIATRLGGNATPATECTDPPEGTQGSCDRTTGPHGETVVALTFSSPGQATVNQVNVVKPDGTGVIVEAENIASSAKQPLPPDMPSPPLSLAQLTEVALDPGLTLYP</sequence>
<evidence type="ECO:0000313" key="3">
    <source>
        <dbReference type="Proteomes" id="UP001144096"/>
    </source>
</evidence>
<name>A0A9X2NM51_9PSEU</name>
<keyword evidence="1" id="KW-0472">Membrane</keyword>
<proteinExistence type="predicted"/>